<dbReference type="Pfam" id="PF00467">
    <property type="entry name" value="KOW"/>
    <property type="match status" value="1"/>
</dbReference>
<reference evidence="15" key="1">
    <citation type="submission" date="2021-01" db="EMBL/GenBank/DDBJ databases">
        <authorList>
            <person name="Corre E."/>
            <person name="Pelletier E."/>
            <person name="Niang G."/>
            <person name="Scheremetjew M."/>
            <person name="Finn R."/>
            <person name="Kale V."/>
            <person name="Holt S."/>
            <person name="Cochrane G."/>
            <person name="Meng A."/>
            <person name="Brown T."/>
            <person name="Cohen L."/>
        </authorList>
    </citation>
    <scope>NUCLEOTIDE SEQUENCE</scope>
    <source>
        <strain evidence="15">SAG 36.94</strain>
    </source>
</reference>
<feature type="domain" description="KOW" evidence="13">
    <location>
        <begin position="499"/>
        <end position="526"/>
    </location>
</feature>
<dbReference type="Pfam" id="PF23287">
    <property type="entry name" value="KOW7_SPT5"/>
    <property type="match status" value="1"/>
</dbReference>
<protein>
    <recommendedName>
        <fullName evidence="3 11">Transcription elongation factor SPT5</fullName>
    </recommendedName>
</protein>
<feature type="region of interest" description="Disordered" evidence="12">
    <location>
        <begin position="1"/>
        <end position="108"/>
    </location>
</feature>
<dbReference type="Pfam" id="PF03439">
    <property type="entry name" value="Spt5-NGN"/>
    <property type="match status" value="1"/>
</dbReference>
<dbReference type="InterPro" id="IPR008991">
    <property type="entry name" value="Translation_prot_SH3-like_sf"/>
</dbReference>
<dbReference type="InterPro" id="IPR039659">
    <property type="entry name" value="SPT5"/>
</dbReference>
<dbReference type="GO" id="GO:0032784">
    <property type="term" value="P:regulation of DNA-templated transcription elongation"/>
    <property type="evidence" value="ECO:0007669"/>
    <property type="project" value="InterPro"/>
</dbReference>
<keyword evidence="7" id="KW-0805">Transcription regulation</keyword>
<dbReference type="InterPro" id="IPR039385">
    <property type="entry name" value="NGN_Euk"/>
</dbReference>
<feature type="region of interest" description="Disordered" evidence="12">
    <location>
        <begin position="322"/>
        <end position="349"/>
    </location>
</feature>
<evidence type="ECO:0000259" key="13">
    <source>
        <dbReference type="SMART" id="SM00739"/>
    </source>
</evidence>
<dbReference type="InterPro" id="IPR005100">
    <property type="entry name" value="NGN-domain"/>
</dbReference>
<keyword evidence="6" id="KW-0677">Repeat</keyword>
<dbReference type="InterPro" id="IPR036735">
    <property type="entry name" value="NGN_dom_sf"/>
</dbReference>
<proteinExistence type="inferred from homology"/>
<feature type="compositionally biased region" description="Acidic residues" evidence="12">
    <location>
        <begin position="82"/>
        <end position="108"/>
    </location>
</feature>
<sequence>MGRLGGRKLQGREDEEDEDVGNEEEEDEDEDEDEEDEDDEEGGDDDEEEDEDEDDEEDDMDARPRKRRRGRKELTGVRGLIDEEADEDGDDEDDIEDDDDGAADFVEEDNEAVLAQARKEAALRNDLRRQRERDNDDVEDIIKERGWDEEDREWDNDDADEDPERMGSLEQQSFLPTNKDPKIFLVRCKERHEHRAVISLLQKHFEMEKRGMPLAITAVIAPVGLKGIIYVEAFAIEAVRIAIHGLHLIQQYKVDMVPLEEAPNVLHVPPKKNHIKKGAWVRVRRGPYRGDLAQVYNEHEGDNDGTVTVRLIPRINLMGARDNFDEQENDQDGKRKRRPRPPQKLFDKEEVQRTIGEVVVRSRDRGTGEEFFVFRNDSYRYGLLYKRIPVNGLLGGEGVSATLEELEKFQAAEERRKKDRDEDNEEEEMDLVLDPELDLSQLATNKKVTFFKGDSVKFVSSDLRGLLGTVSLVEGDKVMVKCEELDEPVAANRSDLVKSFTPGSHVRMTGGRNAGETGVVVEVSGDVLTIISDSSKEEVRVLATDVVDPDESSAMSASTLKTPFVLFDLVSLFSDPRLRGVVVKVQRDSVTLLVSTGQVLDVPLKDISKKINDGRASAHDRNNAAIFPGLTIRVMGGPLSQRQGIVKHITGDKVFFQARDEIKNCGMLVVSSTSCEVLGARKMDSHEASNGGSLRGPARARMKPTFAGSNTNFFGMKGPKPQGVGTVVTITKGVHKGYKGRVIDLNDVSLRVELSGTMKVVSVPIESVRGLQGVIGAARPSPYPSAGYSEGKVNDRSTNGGYGLDGSRTPRYDGSRTPHHDGSRTPHHDGSRTPRYDGPGSRTPVWTGVGSRTPRNDPSRTPNPYGESARTPLHDSWRPMTPARNSSSYDAFRESAWAPTPGPDSYSIPAATPYTPLTPGGPMPTDYRTPMTPFTPLPSTPMVEPSTPYGVPQTPMTPSGAGGPSDDEGVRPTAHMVGVEVIVESSGEIGVVRSITTDSGSLTVWVEKVGKTVTVVDNEWKLKEPMEGSRVRLLQGENAGMEGELIGVVQGDGEGVVKLDDTAEIIIPKLETLGKIA</sequence>
<dbReference type="InterPro" id="IPR005824">
    <property type="entry name" value="KOW"/>
</dbReference>
<dbReference type="SMART" id="SM01104">
    <property type="entry name" value="CTD"/>
    <property type="match status" value="1"/>
</dbReference>
<feature type="compositionally biased region" description="Acidic residues" evidence="12">
    <location>
        <begin position="13"/>
        <end position="60"/>
    </location>
</feature>
<comment type="subcellular location">
    <subcellularLocation>
        <location evidence="1 11">Nucleus</location>
    </subcellularLocation>
</comment>
<dbReference type="InterPro" id="IPR057934">
    <property type="entry name" value="KOW_Spt5_7"/>
</dbReference>
<dbReference type="GO" id="GO:0003729">
    <property type="term" value="F:mRNA binding"/>
    <property type="evidence" value="ECO:0007669"/>
    <property type="project" value="TreeGrafter"/>
</dbReference>
<evidence type="ECO:0000256" key="9">
    <source>
        <dbReference type="ARBA" id="ARBA00023163"/>
    </source>
</evidence>
<evidence type="ECO:0000256" key="2">
    <source>
        <dbReference type="ARBA" id="ARBA00006956"/>
    </source>
</evidence>
<evidence type="ECO:0000256" key="7">
    <source>
        <dbReference type="ARBA" id="ARBA00023015"/>
    </source>
</evidence>
<dbReference type="InterPro" id="IPR041977">
    <property type="entry name" value="KOW_Spt5_4"/>
</dbReference>
<accession>A0A7S1T7V3</accession>
<dbReference type="AlphaFoldDB" id="A0A7S1T7V3"/>
<evidence type="ECO:0000256" key="3">
    <source>
        <dbReference type="ARBA" id="ARBA00020181"/>
    </source>
</evidence>
<dbReference type="InterPro" id="IPR041973">
    <property type="entry name" value="KOW_Spt5_1"/>
</dbReference>
<feature type="domain" description="KOW" evidence="13">
    <location>
        <begin position="274"/>
        <end position="301"/>
    </location>
</feature>
<feature type="domain" description="KOW" evidence="13">
    <location>
        <begin position="449"/>
        <end position="476"/>
    </location>
</feature>
<feature type="domain" description="KOW" evidence="13">
    <location>
        <begin position="721"/>
        <end position="748"/>
    </location>
</feature>
<dbReference type="PIRSF" id="PIRSF036945">
    <property type="entry name" value="Spt5"/>
    <property type="match status" value="1"/>
</dbReference>
<keyword evidence="9 11" id="KW-0804">Transcription</keyword>
<keyword evidence="4" id="KW-0678">Repressor</keyword>
<feature type="region of interest" description="Disordered" evidence="12">
    <location>
        <begin position="149"/>
        <end position="170"/>
    </location>
</feature>
<dbReference type="InterPro" id="IPR041976">
    <property type="entry name" value="KOW_Spt5_3"/>
</dbReference>
<dbReference type="Pfam" id="PF23042">
    <property type="entry name" value="KOW1_SPT5"/>
    <property type="match status" value="1"/>
</dbReference>
<evidence type="ECO:0000256" key="4">
    <source>
        <dbReference type="ARBA" id="ARBA00022491"/>
    </source>
</evidence>
<evidence type="ECO:0000313" key="15">
    <source>
        <dbReference type="EMBL" id="CAD9225967.1"/>
    </source>
</evidence>
<name>A0A7S1T7V3_9RHOD</name>
<dbReference type="InterPro" id="IPR041978">
    <property type="entry name" value="KOW_Spt5_5"/>
</dbReference>
<dbReference type="Pfam" id="PF23291">
    <property type="entry name" value="KOW4_SPT5"/>
    <property type="match status" value="1"/>
</dbReference>
<dbReference type="InterPro" id="IPR024945">
    <property type="entry name" value="Spt5_C_dom"/>
</dbReference>
<feature type="compositionally biased region" description="Acidic residues" evidence="12">
    <location>
        <begin position="149"/>
        <end position="163"/>
    </location>
</feature>
<evidence type="ECO:0000256" key="6">
    <source>
        <dbReference type="ARBA" id="ARBA00022737"/>
    </source>
</evidence>
<dbReference type="CDD" id="cd06081">
    <property type="entry name" value="KOW_Spt5_1"/>
    <property type="match status" value="1"/>
</dbReference>
<evidence type="ECO:0000256" key="12">
    <source>
        <dbReference type="SAM" id="MobiDB-lite"/>
    </source>
</evidence>
<dbReference type="Gene3D" id="3.30.70.940">
    <property type="entry name" value="NusG, N-terminal domain"/>
    <property type="match status" value="1"/>
</dbReference>
<dbReference type="Pfam" id="PF12815">
    <property type="entry name" value="CTD"/>
    <property type="match status" value="1"/>
</dbReference>
<evidence type="ECO:0000256" key="5">
    <source>
        <dbReference type="ARBA" id="ARBA00022553"/>
    </source>
</evidence>
<dbReference type="GO" id="GO:0006368">
    <property type="term" value="P:transcription elongation by RNA polymerase II"/>
    <property type="evidence" value="ECO:0007669"/>
    <property type="project" value="TreeGrafter"/>
</dbReference>
<feature type="domain" description="KOW" evidence="13">
    <location>
        <begin position="1024"/>
        <end position="1051"/>
    </location>
</feature>
<dbReference type="EMBL" id="HBGH01002371">
    <property type="protein sequence ID" value="CAD9225967.1"/>
    <property type="molecule type" value="Transcribed_RNA"/>
</dbReference>
<dbReference type="PANTHER" id="PTHR11125:SF7">
    <property type="entry name" value="TRANSCRIPTION ELONGATION FACTOR SPT5"/>
    <property type="match status" value="1"/>
</dbReference>
<dbReference type="InterPro" id="IPR017071">
    <property type="entry name" value="TF_Spt5_eukaryote"/>
</dbReference>
<dbReference type="PANTHER" id="PTHR11125">
    <property type="entry name" value="SUPPRESSOR OF TY 5"/>
    <property type="match status" value="1"/>
</dbReference>
<dbReference type="CDD" id="cd06084">
    <property type="entry name" value="KOW_Spt5_4"/>
    <property type="match status" value="1"/>
</dbReference>
<dbReference type="Gene3D" id="2.30.30.30">
    <property type="match status" value="3"/>
</dbReference>
<keyword evidence="8" id="KW-0010">Activator</keyword>
<evidence type="ECO:0000256" key="10">
    <source>
        <dbReference type="ARBA" id="ARBA00023242"/>
    </source>
</evidence>
<feature type="region of interest" description="Disordered" evidence="12">
    <location>
        <begin position="776"/>
        <end position="880"/>
    </location>
</feature>
<dbReference type="SMART" id="SM00739">
    <property type="entry name" value="KOW"/>
    <property type="match status" value="6"/>
</dbReference>
<dbReference type="InterPro" id="IPR014722">
    <property type="entry name" value="Rib_uL2_dom2"/>
</dbReference>
<feature type="compositionally biased region" description="Basic and acidic residues" evidence="12">
    <location>
        <begin position="808"/>
        <end position="835"/>
    </location>
</feature>
<comment type="similarity">
    <text evidence="2 11">Belongs to the SPT5 family.</text>
</comment>
<dbReference type="SUPFAM" id="SSF50104">
    <property type="entry name" value="Translation proteins SH3-like domain"/>
    <property type="match status" value="1"/>
</dbReference>
<dbReference type="GO" id="GO:0032044">
    <property type="term" value="C:DSIF complex"/>
    <property type="evidence" value="ECO:0007669"/>
    <property type="project" value="TreeGrafter"/>
</dbReference>
<dbReference type="CDD" id="cd09888">
    <property type="entry name" value="NGN_Euk"/>
    <property type="match status" value="1"/>
</dbReference>
<organism evidence="15">
    <name type="scientific">Compsopogon caeruleus</name>
    <dbReference type="NCBI Taxonomy" id="31354"/>
    <lineage>
        <taxon>Eukaryota</taxon>
        <taxon>Rhodophyta</taxon>
        <taxon>Compsopogonophyceae</taxon>
        <taxon>Compsopogonales</taxon>
        <taxon>Compsopogonaceae</taxon>
        <taxon>Compsopogon</taxon>
    </lineage>
</organism>
<evidence type="ECO:0000256" key="11">
    <source>
        <dbReference type="PIRNR" id="PIRNR036945"/>
    </source>
</evidence>
<evidence type="ECO:0000256" key="1">
    <source>
        <dbReference type="ARBA" id="ARBA00004123"/>
    </source>
</evidence>
<dbReference type="GO" id="GO:0006357">
    <property type="term" value="P:regulation of transcription by RNA polymerase II"/>
    <property type="evidence" value="ECO:0007669"/>
    <property type="project" value="InterPro"/>
</dbReference>
<keyword evidence="5" id="KW-0597">Phosphoprotein</keyword>
<keyword evidence="10 11" id="KW-0539">Nucleus</keyword>
<evidence type="ECO:0000259" key="14">
    <source>
        <dbReference type="SMART" id="SM01104"/>
    </source>
</evidence>
<dbReference type="Pfam" id="PF23290">
    <property type="entry name" value="KOW5_SPT5"/>
    <property type="match status" value="1"/>
</dbReference>
<dbReference type="CDD" id="cd06083">
    <property type="entry name" value="KOW_Spt5_3"/>
    <property type="match status" value="1"/>
</dbReference>
<feature type="domain" description="KOW" evidence="13">
    <location>
        <begin position="625"/>
        <end position="652"/>
    </location>
</feature>
<evidence type="ECO:0000256" key="8">
    <source>
        <dbReference type="ARBA" id="ARBA00023159"/>
    </source>
</evidence>
<feature type="domain" description="Spt5 C-terminal" evidence="14">
    <location>
        <begin position="806"/>
        <end position="948"/>
    </location>
</feature>
<gene>
    <name evidence="15" type="ORF">CCAE0312_LOCUS1288</name>
</gene>